<dbReference type="EMBL" id="LAZR01004703">
    <property type="protein sequence ID" value="KKN06327.1"/>
    <property type="molecule type" value="Genomic_DNA"/>
</dbReference>
<evidence type="ECO:0008006" key="2">
    <source>
        <dbReference type="Google" id="ProtNLM"/>
    </source>
</evidence>
<protein>
    <recommendedName>
        <fullName evidence="2">C2H2-type domain-containing protein</fullName>
    </recommendedName>
</protein>
<accession>A0A0F9N3M4</accession>
<sequence length="51" mass="5499">MKKPEGIKCAVCGKEFNPADLAQVGYHEVHRPVPVIVGADGEPPRGEKKES</sequence>
<evidence type="ECO:0000313" key="1">
    <source>
        <dbReference type="EMBL" id="KKN06327.1"/>
    </source>
</evidence>
<reference evidence="1" key="1">
    <citation type="journal article" date="2015" name="Nature">
        <title>Complex archaea that bridge the gap between prokaryotes and eukaryotes.</title>
        <authorList>
            <person name="Spang A."/>
            <person name="Saw J.H."/>
            <person name="Jorgensen S.L."/>
            <person name="Zaremba-Niedzwiedzka K."/>
            <person name="Martijn J."/>
            <person name="Lind A.E."/>
            <person name="van Eijk R."/>
            <person name="Schleper C."/>
            <person name="Guy L."/>
            <person name="Ettema T.J."/>
        </authorList>
    </citation>
    <scope>NUCLEOTIDE SEQUENCE</scope>
</reference>
<name>A0A0F9N3M4_9ZZZZ</name>
<gene>
    <name evidence="1" type="ORF">LCGC14_1078230</name>
</gene>
<organism evidence="1">
    <name type="scientific">marine sediment metagenome</name>
    <dbReference type="NCBI Taxonomy" id="412755"/>
    <lineage>
        <taxon>unclassified sequences</taxon>
        <taxon>metagenomes</taxon>
        <taxon>ecological metagenomes</taxon>
    </lineage>
</organism>
<comment type="caution">
    <text evidence="1">The sequence shown here is derived from an EMBL/GenBank/DDBJ whole genome shotgun (WGS) entry which is preliminary data.</text>
</comment>
<proteinExistence type="predicted"/>
<dbReference type="AlphaFoldDB" id="A0A0F9N3M4"/>